<name>A0A6J5NRS4_9CAUD</name>
<evidence type="ECO:0000313" key="1">
    <source>
        <dbReference type="EMBL" id="CAB4162490.1"/>
    </source>
</evidence>
<organism evidence="1">
    <name type="scientific">uncultured Caudovirales phage</name>
    <dbReference type="NCBI Taxonomy" id="2100421"/>
    <lineage>
        <taxon>Viruses</taxon>
        <taxon>Duplodnaviria</taxon>
        <taxon>Heunggongvirae</taxon>
        <taxon>Uroviricota</taxon>
        <taxon>Caudoviricetes</taxon>
        <taxon>Peduoviridae</taxon>
        <taxon>Maltschvirus</taxon>
        <taxon>Maltschvirus maltsch</taxon>
    </lineage>
</organism>
<protein>
    <recommendedName>
        <fullName evidence="2">Glycosyl transferase, family 25</fullName>
    </recommendedName>
</protein>
<evidence type="ECO:0008006" key="2">
    <source>
        <dbReference type="Google" id="ProtNLM"/>
    </source>
</evidence>
<sequence length="232" mass="25355">MRLKAFCISLPNRADRRKELDAAWDASGLNAFIDLEFIPGVQISPNIQGPQRVALCDLACAASHRRAIAMAAAEDAEGVLVLEDDAVPVNSDQLHDFLFRTLAKAPHWNTVNLGGCRANWRPATPALRFTEHAGGELFTVRGMVTTHAILYHRNVFDDVLVSVPCETEIASGAIPHTCRPYDQWLASHGTMLTGCRPYFVQSGSSSDILGMPHGQDIAALIQDTYARLRSSC</sequence>
<proteinExistence type="predicted"/>
<reference evidence="1" key="1">
    <citation type="submission" date="2020-04" db="EMBL/GenBank/DDBJ databases">
        <authorList>
            <person name="Chiriac C."/>
            <person name="Salcher M."/>
            <person name="Ghai R."/>
            <person name="Kavagutti S V."/>
        </authorList>
    </citation>
    <scope>NUCLEOTIDE SEQUENCE</scope>
</reference>
<gene>
    <name evidence="1" type="ORF">UFOVP783_52</name>
</gene>
<dbReference type="EMBL" id="LR796738">
    <property type="protein sequence ID" value="CAB4162490.1"/>
    <property type="molecule type" value="Genomic_DNA"/>
</dbReference>
<accession>A0A6J5NRS4</accession>